<dbReference type="PANTHER" id="PTHR43293">
    <property type="entry name" value="ACETATE COA-TRANSFERASE YDIF"/>
    <property type="match status" value="1"/>
</dbReference>
<dbReference type="RefSeq" id="WP_122907866.1">
    <property type="nucleotide sequence ID" value="NZ_CBCSBE010000045.1"/>
</dbReference>
<dbReference type="Gene3D" id="3.40.1080.10">
    <property type="entry name" value="Glutaconate Coenzyme A-transferase"/>
    <property type="match status" value="2"/>
</dbReference>
<dbReference type="OrthoDB" id="9805230at2"/>
<dbReference type="InterPro" id="IPR037171">
    <property type="entry name" value="NagB/RpiA_transferase-like"/>
</dbReference>
<dbReference type="GO" id="GO:0046952">
    <property type="term" value="P:ketone body catabolic process"/>
    <property type="evidence" value="ECO:0007669"/>
    <property type="project" value="InterPro"/>
</dbReference>
<evidence type="ECO:0000256" key="3">
    <source>
        <dbReference type="PIRNR" id="PIRNR000858"/>
    </source>
</evidence>
<organism evidence="5 6">
    <name type="scientific">Brevibacillus invocatus</name>
    <dbReference type="NCBI Taxonomy" id="173959"/>
    <lineage>
        <taxon>Bacteria</taxon>
        <taxon>Bacillati</taxon>
        <taxon>Bacillota</taxon>
        <taxon>Bacilli</taxon>
        <taxon>Bacillales</taxon>
        <taxon>Paenibacillaceae</taxon>
        <taxon>Brevibacillus</taxon>
    </lineage>
</organism>
<comment type="similarity">
    <text evidence="1 3">Belongs to the 3-oxoacid CoA-transferase family.</text>
</comment>
<evidence type="ECO:0000313" key="5">
    <source>
        <dbReference type="EMBL" id="RNB76202.1"/>
    </source>
</evidence>
<evidence type="ECO:0000313" key="6">
    <source>
        <dbReference type="Proteomes" id="UP000282028"/>
    </source>
</evidence>
<dbReference type="Pfam" id="PF01144">
    <property type="entry name" value="CoA_trans"/>
    <property type="match status" value="1"/>
</dbReference>
<feature type="active site" description="5-glutamyl coenzyme A thioester intermediate" evidence="4">
    <location>
        <position position="329"/>
    </location>
</feature>
<dbReference type="PIRSF" id="PIRSF000858">
    <property type="entry name" value="SCOT-t"/>
    <property type="match status" value="1"/>
</dbReference>
<dbReference type="InterPro" id="IPR004165">
    <property type="entry name" value="CoA_trans_fam_I"/>
</dbReference>
<gene>
    <name evidence="5" type="ORF">EDM52_04635</name>
</gene>
<dbReference type="Proteomes" id="UP000282028">
    <property type="component" value="Unassembled WGS sequence"/>
</dbReference>
<evidence type="ECO:0000256" key="4">
    <source>
        <dbReference type="PIRSR" id="PIRSR000858-1"/>
    </source>
</evidence>
<reference evidence="5 6" key="1">
    <citation type="submission" date="2018-10" db="EMBL/GenBank/DDBJ databases">
        <title>Phylogenomics of Brevibacillus.</title>
        <authorList>
            <person name="Dunlap C."/>
        </authorList>
    </citation>
    <scope>NUCLEOTIDE SEQUENCE [LARGE SCALE GENOMIC DNA]</scope>
    <source>
        <strain evidence="5 6">JCM 12215</strain>
    </source>
</reference>
<evidence type="ECO:0000256" key="2">
    <source>
        <dbReference type="ARBA" id="ARBA00022679"/>
    </source>
</evidence>
<dbReference type="PANTHER" id="PTHR43293:SF1">
    <property type="entry name" value="ACETATE COA-TRANSFERASE YDIF"/>
    <property type="match status" value="1"/>
</dbReference>
<comment type="caution">
    <text evidence="5">The sequence shown here is derived from an EMBL/GenBank/DDBJ whole genome shotgun (WGS) entry which is preliminary data.</text>
</comment>
<sequence length="531" mass="57354">MKPQRSTCLAAIVSADEAVSWIPSGVTVAFCGAGGGLLEPTTVIEALARRFKKSQEPRDLTFWHSTGLGDRADRGLSPLALPGLVKRIIGGHWGQSPRLAEMAENNEVEAYNFPQGVMSQLLRSAAAGHPGILSHVGLGTFVDPRQKGGKLNERTTEELISVMQVNGQDCLFYPAVRPDVAIIRGTTSDTEGYISMEDEIAYLDALAMAQAAHNNGGIVIAQVQRLVKARSLHPKSVKIPGYLVDAVVVHHEQPQLYSGSVNRFMSGDYMMETGNVIPLPLNERKVIARRALFEVAAGHVGNVGVGISDGIGIVAREEGISEDFTLTVETGPIGGVSAQGIFFGASVNMQAMLDMPAQFDFYDGGGLDVCFLSFAEVDQAGNVNVHKFNGKIMGTGGFINISQNTKKVIFSGTLTAGGLKTAVENGVLQINQEGRFQKLVPEVSEITFNGPDALTRGQDVLYITERAVFRLTSDGLELIEIAPGIDLERDIISQMGFRPLISADLKTMDDRLFQNQPMNIRDEWRRSKNGL</sequence>
<evidence type="ECO:0000256" key="1">
    <source>
        <dbReference type="ARBA" id="ARBA00007154"/>
    </source>
</evidence>
<dbReference type="InterPro" id="IPR014388">
    <property type="entry name" value="3-oxoacid_CoA-transferase"/>
</dbReference>
<accession>A0A3M8CKB9</accession>
<protein>
    <submittedName>
        <fullName evidence="5">Acetate CoA-transferase YdiF</fullName>
    </submittedName>
</protein>
<dbReference type="GO" id="GO:0008410">
    <property type="term" value="F:CoA-transferase activity"/>
    <property type="evidence" value="ECO:0007669"/>
    <property type="project" value="InterPro"/>
</dbReference>
<proteinExistence type="inferred from homology"/>
<dbReference type="SMART" id="SM00882">
    <property type="entry name" value="CoA_trans"/>
    <property type="match status" value="1"/>
</dbReference>
<name>A0A3M8CKB9_9BACL</name>
<dbReference type="EMBL" id="RHHR01000008">
    <property type="protein sequence ID" value="RNB76202.1"/>
    <property type="molecule type" value="Genomic_DNA"/>
</dbReference>
<dbReference type="AlphaFoldDB" id="A0A3M8CKB9"/>
<dbReference type="SUPFAM" id="SSF100950">
    <property type="entry name" value="NagB/RpiA/CoA transferase-like"/>
    <property type="match status" value="2"/>
</dbReference>
<keyword evidence="2 3" id="KW-0808">Transferase</keyword>
<keyword evidence="6" id="KW-1185">Reference proteome</keyword>